<organism evidence="1 2">
    <name type="scientific">Rhodoplanes serenus</name>
    <dbReference type="NCBI Taxonomy" id="200615"/>
    <lineage>
        <taxon>Bacteria</taxon>
        <taxon>Pseudomonadati</taxon>
        <taxon>Pseudomonadota</taxon>
        <taxon>Alphaproteobacteria</taxon>
        <taxon>Hyphomicrobiales</taxon>
        <taxon>Nitrobacteraceae</taxon>
        <taxon>Rhodoplanes</taxon>
    </lineage>
</organism>
<proteinExistence type="predicted"/>
<comment type="caution">
    <text evidence="1">The sequence shown here is derived from an EMBL/GenBank/DDBJ whole genome shotgun (WGS) entry which is preliminary data.</text>
</comment>
<evidence type="ECO:0000313" key="1">
    <source>
        <dbReference type="EMBL" id="VCU09690.1"/>
    </source>
</evidence>
<evidence type="ECO:0000313" key="2">
    <source>
        <dbReference type="Proteomes" id="UP000289200"/>
    </source>
</evidence>
<reference evidence="2" key="1">
    <citation type="submission" date="2018-10" db="EMBL/GenBank/DDBJ databases">
        <authorList>
            <person name="Peiro R."/>
            <person name="Begona"/>
            <person name="Cbmso G."/>
            <person name="Lopez M."/>
            <person name="Gonzalez S."/>
            <person name="Sacristan E."/>
            <person name="Castillo E."/>
        </authorList>
    </citation>
    <scope>NUCLEOTIDE SEQUENCE [LARGE SCALE GENOMIC DNA]</scope>
</reference>
<accession>A0A447CWL7</accession>
<dbReference type="Proteomes" id="UP000289200">
    <property type="component" value="Unassembled WGS sequence"/>
</dbReference>
<keyword evidence="2" id="KW-1185">Reference proteome</keyword>
<protein>
    <submittedName>
        <fullName evidence="1">Uncharacterized protein</fullName>
    </submittedName>
</protein>
<name>A0A447CWL7_9BRAD</name>
<dbReference type="AlphaFoldDB" id="A0A447CWL7"/>
<gene>
    <name evidence="1" type="ORF">RHODGE_RHODGE_02859</name>
</gene>
<dbReference type="EMBL" id="UWOC01000151">
    <property type="protein sequence ID" value="VCU09690.1"/>
    <property type="molecule type" value="Genomic_DNA"/>
</dbReference>
<sequence>MHPPADIDVAFAAFAAAQGDAWHQAPPHIQDLVRSSWIAGAWALLYAVAGSLDPETVAAIGRDIEHHIARHPRRTLQ</sequence>
<dbReference type="RefSeq" id="WP_129609518.1">
    <property type="nucleotide sequence ID" value="NZ_UWOC01000151.1"/>
</dbReference>